<dbReference type="RefSeq" id="WP_115216059.1">
    <property type="nucleotide sequence ID" value="NZ_QKWJ01000096.1"/>
</dbReference>
<proteinExistence type="predicted"/>
<evidence type="ECO:0000313" key="3">
    <source>
        <dbReference type="Proteomes" id="UP000255165"/>
    </source>
</evidence>
<reference evidence="3" key="1">
    <citation type="submission" date="2018-06" db="EMBL/GenBank/DDBJ databases">
        <authorList>
            <person name="Feng T."/>
            <person name="Jeon C.O."/>
        </authorList>
    </citation>
    <scope>NUCLEOTIDE SEQUENCE [LARGE SCALE GENOMIC DNA]</scope>
    <source>
        <strain evidence="3">S23</strain>
    </source>
</reference>
<name>A0A370NIL5_9BURK</name>
<evidence type="ECO:0000256" key="1">
    <source>
        <dbReference type="SAM" id="Phobius"/>
    </source>
</evidence>
<keyword evidence="1" id="KW-1133">Transmembrane helix</keyword>
<keyword evidence="1" id="KW-0812">Transmembrane</keyword>
<comment type="caution">
    <text evidence="2">The sequence shown here is derived from an EMBL/GenBank/DDBJ whole genome shotgun (WGS) entry which is preliminary data.</text>
</comment>
<evidence type="ECO:0000313" key="2">
    <source>
        <dbReference type="EMBL" id="RDK05441.1"/>
    </source>
</evidence>
<organism evidence="2 3">
    <name type="scientific">Cupriavidus lacunae</name>
    <dbReference type="NCBI Taxonomy" id="2666307"/>
    <lineage>
        <taxon>Bacteria</taxon>
        <taxon>Pseudomonadati</taxon>
        <taxon>Pseudomonadota</taxon>
        <taxon>Betaproteobacteria</taxon>
        <taxon>Burkholderiales</taxon>
        <taxon>Burkholderiaceae</taxon>
        <taxon>Cupriavidus</taxon>
    </lineage>
</organism>
<accession>A0A370NIL5</accession>
<feature type="transmembrane region" description="Helical" evidence="1">
    <location>
        <begin position="31"/>
        <end position="50"/>
    </location>
</feature>
<protein>
    <submittedName>
        <fullName evidence="2">Uncharacterized protein</fullName>
    </submittedName>
</protein>
<sequence length="66" mass="7546">MLYLLAFIVFEAAWFIPFRTVFRAAHFGAQYSYLSLIPIVGPLACIWILASKPWPLKSKMVRVSAQ</sequence>
<dbReference type="EMBL" id="QKWJ01000096">
    <property type="protein sequence ID" value="RDK05441.1"/>
    <property type="molecule type" value="Genomic_DNA"/>
</dbReference>
<keyword evidence="1" id="KW-0472">Membrane</keyword>
<gene>
    <name evidence="2" type="ORF">DN412_36865</name>
</gene>
<dbReference type="AlphaFoldDB" id="A0A370NIL5"/>
<dbReference type="Proteomes" id="UP000255165">
    <property type="component" value="Unassembled WGS sequence"/>
</dbReference>
<keyword evidence="3" id="KW-1185">Reference proteome</keyword>